<proteinExistence type="predicted"/>
<evidence type="ECO:0000256" key="1">
    <source>
        <dbReference type="SAM" id="Phobius"/>
    </source>
</evidence>
<evidence type="ECO:0000313" key="3">
    <source>
        <dbReference type="Proteomes" id="UP000229504"/>
    </source>
</evidence>
<dbReference type="AlphaFoldDB" id="A0A2G5FPT4"/>
<keyword evidence="1" id="KW-0812">Transmembrane</keyword>
<comment type="caution">
    <text evidence="2">The sequence shown here is derived from an EMBL/GenBank/DDBJ whole genome shotgun (WGS) entry which is preliminary data.</text>
</comment>
<keyword evidence="1" id="KW-1133">Transmembrane helix</keyword>
<dbReference type="EMBL" id="NIQU01000003">
    <property type="protein sequence ID" value="PIA69973.1"/>
    <property type="molecule type" value="Genomic_DNA"/>
</dbReference>
<feature type="transmembrane region" description="Helical" evidence="1">
    <location>
        <begin position="82"/>
        <end position="105"/>
    </location>
</feature>
<dbReference type="Proteomes" id="UP000229504">
    <property type="component" value="Unassembled WGS sequence"/>
</dbReference>
<keyword evidence="1" id="KW-0472">Membrane</keyword>
<evidence type="ECO:0000313" key="2">
    <source>
        <dbReference type="EMBL" id="PIA69973.1"/>
    </source>
</evidence>
<protein>
    <submittedName>
        <fullName evidence="2">DoxX family protein</fullName>
    </submittedName>
</protein>
<name>A0A2G5FPT4_9PSED</name>
<feature type="transmembrane region" description="Helical" evidence="1">
    <location>
        <begin position="12"/>
        <end position="32"/>
    </location>
</feature>
<dbReference type="RefSeq" id="WP_099524379.1">
    <property type="nucleotide sequence ID" value="NZ_NIQU01000003.1"/>
</dbReference>
<sequence>MTEARLAQIAWLARLALALVFIWHGLAPKILWLSPDEVAMIGAHHLPDHPLFAPQVIAIIGGVAEIFLGVLLLTVRRHRWPLLVAGAVLLMLLLDVALLSPHLLIQAFNPLSTNLAALALCAVAWLAEAPSAADS</sequence>
<organism evidence="2 3">
    <name type="scientific">Pseudomonas sediminis</name>
    <dbReference type="NCBI Taxonomy" id="1691904"/>
    <lineage>
        <taxon>Bacteria</taxon>
        <taxon>Pseudomonadati</taxon>
        <taxon>Pseudomonadota</taxon>
        <taxon>Gammaproteobacteria</taxon>
        <taxon>Pseudomonadales</taxon>
        <taxon>Pseudomonadaceae</taxon>
        <taxon>Pseudomonas</taxon>
    </lineage>
</organism>
<gene>
    <name evidence="2" type="ORF">CDO35_09955</name>
</gene>
<reference evidence="3" key="1">
    <citation type="submission" date="2017-06" db="EMBL/GenBank/DDBJ databases">
        <authorList>
            <person name="Rastogi G."/>
            <person name="Vaishampayan P."/>
            <person name="Seuylemezian A."/>
        </authorList>
    </citation>
    <scope>NUCLEOTIDE SEQUENCE [LARGE SCALE GENOMIC DNA]</scope>
    <source>
        <strain evidence="3">PI11</strain>
    </source>
</reference>
<accession>A0A2G5FPT4</accession>
<dbReference type="InterPro" id="IPR025695">
    <property type="entry name" value="DoxX-like"/>
</dbReference>
<feature type="transmembrane region" description="Helical" evidence="1">
    <location>
        <begin position="111"/>
        <end position="127"/>
    </location>
</feature>
<feature type="transmembrane region" description="Helical" evidence="1">
    <location>
        <begin position="52"/>
        <end position="75"/>
    </location>
</feature>
<dbReference type="Pfam" id="PF13781">
    <property type="entry name" value="DoxX_3"/>
    <property type="match status" value="1"/>
</dbReference>